<dbReference type="Pfam" id="PF21722">
    <property type="entry name" value="Gly_rich_2"/>
    <property type="match status" value="1"/>
</dbReference>
<proteinExistence type="predicted"/>
<keyword evidence="2" id="KW-1133">Transmembrane helix</keyword>
<dbReference type="InterPro" id="IPR008964">
    <property type="entry name" value="Invasin/intimin_cell_adhesion"/>
</dbReference>
<dbReference type="Proteomes" id="UP001601422">
    <property type="component" value="Unassembled WGS sequence"/>
</dbReference>
<keyword evidence="2" id="KW-0812">Transmembrane</keyword>
<reference evidence="5 6" key="1">
    <citation type="submission" date="2024-10" db="EMBL/GenBank/DDBJ databases">
        <title>The Natural Products Discovery Center: Release of the First 8490 Sequenced Strains for Exploring Actinobacteria Biosynthetic Diversity.</title>
        <authorList>
            <person name="Kalkreuter E."/>
            <person name="Kautsar S.A."/>
            <person name="Yang D."/>
            <person name="Bader C.D."/>
            <person name="Teijaro C.N."/>
            <person name="Fluegel L."/>
            <person name="Davis C.M."/>
            <person name="Simpson J.R."/>
            <person name="Lauterbach L."/>
            <person name="Steele A.D."/>
            <person name="Gui C."/>
            <person name="Meng S."/>
            <person name="Li G."/>
            <person name="Viehrig K."/>
            <person name="Ye F."/>
            <person name="Su P."/>
            <person name="Kiefer A.F."/>
            <person name="Nichols A."/>
            <person name="Cepeda A.J."/>
            <person name="Yan W."/>
            <person name="Fan B."/>
            <person name="Jiang Y."/>
            <person name="Adhikari A."/>
            <person name="Zheng C.-J."/>
            <person name="Schuster L."/>
            <person name="Cowan T.M."/>
            <person name="Smanski M.J."/>
            <person name="Chevrette M.G."/>
            <person name="De Carvalho L.P.S."/>
            <person name="Shen B."/>
        </authorList>
    </citation>
    <scope>NUCLEOTIDE SEQUENCE [LARGE SCALE GENOMIC DNA]</scope>
    <source>
        <strain evidence="5 6">NPDC005497</strain>
    </source>
</reference>
<evidence type="ECO:0000256" key="1">
    <source>
        <dbReference type="SAM" id="MobiDB-lite"/>
    </source>
</evidence>
<protein>
    <recommendedName>
        <fullName evidence="4">Glycine-rich domain-containing protein</fullName>
    </recommendedName>
</protein>
<dbReference type="InterPro" id="IPR049304">
    <property type="entry name" value="Gly_rich_dom"/>
</dbReference>
<evidence type="ECO:0000256" key="3">
    <source>
        <dbReference type="SAM" id="SignalP"/>
    </source>
</evidence>
<feature type="domain" description="Glycine-rich" evidence="4">
    <location>
        <begin position="75"/>
        <end position="266"/>
    </location>
</feature>
<feature type="compositionally biased region" description="Low complexity" evidence="1">
    <location>
        <begin position="545"/>
        <end position="585"/>
    </location>
</feature>
<feature type="region of interest" description="Disordered" evidence="1">
    <location>
        <begin position="170"/>
        <end position="210"/>
    </location>
</feature>
<comment type="caution">
    <text evidence="5">The sequence shown here is derived from an EMBL/GenBank/DDBJ whole genome shotgun (WGS) entry which is preliminary data.</text>
</comment>
<feature type="transmembrane region" description="Helical" evidence="2">
    <location>
        <begin position="616"/>
        <end position="637"/>
    </location>
</feature>
<keyword evidence="3" id="KW-0732">Signal</keyword>
<keyword evidence="2" id="KW-0472">Membrane</keyword>
<evidence type="ECO:0000259" key="4">
    <source>
        <dbReference type="Pfam" id="PF21722"/>
    </source>
</evidence>
<organism evidence="5 6">
    <name type="scientific">Streptomyces tibetensis</name>
    <dbReference type="NCBI Taxonomy" id="2382123"/>
    <lineage>
        <taxon>Bacteria</taxon>
        <taxon>Bacillati</taxon>
        <taxon>Actinomycetota</taxon>
        <taxon>Actinomycetes</taxon>
        <taxon>Kitasatosporales</taxon>
        <taxon>Streptomycetaceae</taxon>
        <taxon>Streptomyces</taxon>
    </lineage>
</organism>
<gene>
    <name evidence="5" type="ORF">ACFYQT_15415</name>
</gene>
<evidence type="ECO:0000313" key="5">
    <source>
        <dbReference type="EMBL" id="MFF0004805.1"/>
    </source>
</evidence>
<dbReference type="Gene3D" id="2.60.40.10">
    <property type="entry name" value="Immunoglobulins"/>
    <property type="match status" value="1"/>
</dbReference>
<feature type="compositionally biased region" description="Low complexity" evidence="1">
    <location>
        <begin position="250"/>
        <end position="260"/>
    </location>
</feature>
<dbReference type="EMBL" id="JBIAJP010000003">
    <property type="protein sequence ID" value="MFF0004805.1"/>
    <property type="molecule type" value="Genomic_DNA"/>
</dbReference>
<name>A0ABW6MUV6_9ACTN</name>
<evidence type="ECO:0000256" key="2">
    <source>
        <dbReference type="SAM" id="Phobius"/>
    </source>
</evidence>
<keyword evidence="6" id="KW-1185">Reference proteome</keyword>
<feature type="compositionally biased region" description="Gly residues" evidence="1">
    <location>
        <begin position="170"/>
        <end position="185"/>
    </location>
</feature>
<dbReference type="InterPro" id="IPR013783">
    <property type="entry name" value="Ig-like_fold"/>
</dbReference>
<evidence type="ECO:0000313" key="6">
    <source>
        <dbReference type="Proteomes" id="UP001601422"/>
    </source>
</evidence>
<feature type="compositionally biased region" description="Low complexity" evidence="1">
    <location>
        <begin position="600"/>
        <end position="609"/>
    </location>
</feature>
<feature type="signal peptide" evidence="3">
    <location>
        <begin position="1"/>
        <end position="26"/>
    </location>
</feature>
<feature type="region of interest" description="Disordered" evidence="1">
    <location>
        <begin position="245"/>
        <end position="276"/>
    </location>
</feature>
<feature type="compositionally biased region" description="Gly residues" evidence="1">
    <location>
        <begin position="586"/>
        <end position="599"/>
    </location>
</feature>
<feature type="chain" id="PRO_5047503129" description="Glycine-rich domain-containing protein" evidence="3">
    <location>
        <begin position="27"/>
        <end position="648"/>
    </location>
</feature>
<feature type="compositionally biased region" description="Gly residues" evidence="1">
    <location>
        <begin position="196"/>
        <end position="210"/>
    </location>
</feature>
<dbReference type="SUPFAM" id="SSF49373">
    <property type="entry name" value="Invasin/intimin cell-adhesion fragments"/>
    <property type="match status" value="1"/>
</dbReference>
<accession>A0ABW6MUV6</accession>
<feature type="region of interest" description="Disordered" evidence="1">
    <location>
        <begin position="543"/>
        <end position="609"/>
    </location>
</feature>
<sequence>MHHGPAVPRRAGFRLGAAALTFAALAAGTALSGAPAGAVPAATAAGSPAPAGKACTPTEGFSGCRLFVPTDAKQDFKVPSGVTGLDVRAWGEGGTGNSMAHGGAGGFVAGTLKVTPGEVLSLAVGGPGFGDALAGKAGSRGAERGGNSSAIRTSGGSALVVAGGGGGAGGDIAHGQAGTAGGENGQDGTEKDRGGKGATGAKGGAGTGNGAAGADHAKGGAGGAGGAGRYGGGGGGAGYAGGGGGTGAETGSSTGNDPTTGSGGGGSSYAEPARVDDARLVVGDRYTAPEKKDPFWASAGNPIDSGVAEGGVNAPGGPGRIVLQWRQSPGTDRLIQVSGTDATTNPGTDVEPLAVVARDKDGKPVADTSVTFTVEDPDGLKPFFYLTGGPDGDEAVVATDAQGRAQTPWIGLGSRKEGSFTVRAKTQGATAALTVRVKASPYTVSRAGGNEQKAEQGQDFADALLARVVKSGETVPAGTEVEFRVEDTGEDAPRFEGEDRVVRVKTDDSGVATAPALTAGEGTGTYTVAASVGDAMTQFAVEVVPGDGSPEPGPGDESGSPSASPTADPSPSAEPSPSSSTAISGTTGGDGTSTTGGGTSTALDGGSLASTGAGGMGLLLAAAAALAAVGFAAFRLAPRLKPRSRDGA</sequence>
<dbReference type="RefSeq" id="WP_389828627.1">
    <property type="nucleotide sequence ID" value="NZ_JBIAJP010000003.1"/>
</dbReference>